<comment type="caution">
    <text evidence="2">The sequence shown here is derived from an EMBL/GenBank/DDBJ whole genome shotgun (WGS) entry which is preliminary data.</text>
</comment>
<evidence type="ECO:0000313" key="2">
    <source>
        <dbReference type="EMBL" id="VEL44223.1"/>
    </source>
</evidence>
<gene>
    <name evidence="2" type="ORF">PXEA_LOCUS37663</name>
</gene>
<accession>A0A3S5CVX5</accession>
<feature type="region of interest" description="Disordered" evidence="1">
    <location>
        <begin position="1"/>
        <end position="72"/>
    </location>
</feature>
<dbReference type="Proteomes" id="UP000784294">
    <property type="component" value="Unassembled WGS sequence"/>
</dbReference>
<sequence>MEGLIRFPTPADLVVDGRGPRQPDTQDCARRKGKRPVDPSKRRTTDQPNSSGMSTDENRTTGRPNDRTVHRWPFVKPDNQSIVGCLSCCNPKDPVVKTSSGFARVARFDEPVNVKRAVKQLIERLPDVQTDG</sequence>
<reference evidence="2" key="1">
    <citation type="submission" date="2018-11" db="EMBL/GenBank/DDBJ databases">
        <authorList>
            <consortium name="Pathogen Informatics"/>
        </authorList>
    </citation>
    <scope>NUCLEOTIDE SEQUENCE</scope>
</reference>
<proteinExistence type="predicted"/>
<evidence type="ECO:0000256" key="1">
    <source>
        <dbReference type="SAM" id="MobiDB-lite"/>
    </source>
</evidence>
<evidence type="ECO:0000313" key="3">
    <source>
        <dbReference type="Proteomes" id="UP000784294"/>
    </source>
</evidence>
<keyword evidence="3" id="KW-1185">Reference proteome</keyword>
<dbReference type="AlphaFoldDB" id="A0A3S5CVX5"/>
<dbReference type="EMBL" id="CAAALY010292205">
    <property type="protein sequence ID" value="VEL44223.1"/>
    <property type="molecule type" value="Genomic_DNA"/>
</dbReference>
<feature type="compositionally biased region" description="Basic and acidic residues" evidence="1">
    <location>
        <begin position="27"/>
        <end position="45"/>
    </location>
</feature>
<feature type="compositionally biased region" description="Polar residues" evidence="1">
    <location>
        <begin position="46"/>
        <end position="55"/>
    </location>
</feature>
<name>A0A3S5CVX5_9PLAT</name>
<organism evidence="2 3">
    <name type="scientific">Protopolystoma xenopodis</name>
    <dbReference type="NCBI Taxonomy" id="117903"/>
    <lineage>
        <taxon>Eukaryota</taxon>
        <taxon>Metazoa</taxon>
        <taxon>Spiralia</taxon>
        <taxon>Lophotrochozoa</taxon>
        <taxon>Platyhelminthes</taxon>
        <taxon>Monogenea</taxon>
        <taxon>Polyopisthocotylea</taxon>
        <taxon>Polystomatidea</taxon>
        <taxon>Polystomatidae</taxon>
        <taxon>Protopolystoma</taxon>
    </lineage>
</organism>
<protein>
    <submittedName>
        <fullName evidence="2">Uncharacterized protein</fullName>
    </submittedName>
</protein>
<feature type="compositionally biased region" description="Basic and acidic residues" evidence="1">
    <location>
        <begin position="56"/>
        <end position="69"/>
    </location>
</feature>